<dbReference type="InterPro" id="IPR036526">
    <property type="entry name" value="C-N_Hydrolase_sf"/>
</dbReference>
<comment type="subcellular location">
    <subcellularLocation>
        <location evidence="1">Nucleus</location>
    </subcellularLocation>
</comment>
<dbReference type="STRING" id="178035.A0A154NVZ0"/>
<dbReference type="GO" id="GO:0005739">
    <property type="term" value="C:mitochondrion"/>
    <property type="evidence" value="ECO:0007669"/>
    <property type="project" value="TreeGrafter"/>
</dbReference>
<dbReference type="GO" id="GO:0006107">
    <property type="term" value="P:oxaloacetate metabolic process"/>
    <property type="evidence" value="ECO:0007669"/>
    <property type="project" value="TreeGrafter"/>
</dbReference>
<evidence type="ECO:0000259" key="11">
    <source>
        <dbReference type="PROSITE" id="PS50263"/>
    </source>
</evidence>
<dbReference type="GO" id="GO:0006541">
    <property type="term" value="P:glutamine metabolic process"/>
    <property type="evidence" value="ECO:0007669"/>
    <property type="project" value="TreeGrafter"/>
</dbReference>
<evidence type="ECO:0000259" key="10">
    <source>
        <dbReference type="PROSITE" id="PS50174"/>
    </source>
</evidence>
<dbReference type="OrthoDB" id="10250282at2759"/>
<organism evidence="12 13">
    <name type="scientific">Dufourea novaeangliae</name>
    <name type="common">Sweat bee</name>
    <dbReference type="NCBI Taxonomy" id="178035"/>
    <lineage>
        <taxon>Eukaryota</taxon>
        <taxon>Metazoa</taxon>
        <taxon>Ecdysozoa</taxon>
        <taxon>Arthropoda</taxon>
        <taxon>Hexapoda</taxon>
        <taxon>Insecta</taxon>
        <taxon>Pterygota</taxon>
        <taxon>Neoptera</taxon>
        <taxon>Endopterygota</taxon>
        <taxon>Hymenoptera</taxon>
        <taxon>Apocrita</taxon>
        <taxon>Aculeata</taxon>
        <taxon>Apoidea</taxon>
        <taxon>Anthophila</taxon>
        <taxon>Halictidae</taxon>
        <taxon>Rophitinae</taxon>
        <taxon>Dufourea</taxon>
    </lineage>
</organism>
<protein>
    <recommendedName>
        <fullName evidence="6">omega-amidase</fullName>
        <ecNumber evidence="6">3.5.1.3</ecNumber>
    </recommendedName>
    <alternativeName>
        <fullName evidence="7">Nitrilase homolog 2</fullName>
    </alternativeName>
</protein>
<name>A0A154NVZ0_DUFNO</name>
<dbReference type="InterPro" id="IPR041993">
    <property type="entry name" value="GPKOW_KOW1"/>
</dbReference>
<keyword evidence="4" id="KW-0539">Nucleus</keyword>
<gene>
    <name evidence="12" type="ORF">WN55_00033</name>
</gene>
<dbReference type="Pfam" id="PF12656">
    <property type="entry name" value="G-patch_2"/>
    <property type="match status" value="1"/>
</dbReference>
<feature type="compositionally biased region" description="Basic residues" evidence="9">
    <location>
        <begin position="406"/>
        <end position="418"/>
    </location>
</feature>
<feature type="compositionally biased region" description="Basic and acidic residues" evidence="9">
    <location>
        <begin position="434"/>
        <end position="449"/>
    </location>
</feature>
<reference evidence="12 13" key="1">
    <citation type="submission" date="2015-07" db="EMBL/GenBank/DDBJ databases">
        <title>The genome of Dufourea novaeangliae.</title>
        <authorList>
            <person name="Pan H."/>
            <person name="Kapheim K."/>
        </authorList>
    </citation>
    <scope>NUCLEOTIDE SEQUENCE [LARGE SCALE GENOMIC DNA]</scope>
    <source>
        <strain evidence="12">0120121106</strain>
        <tissue evidence="12">Whole body</tissue>
    </source>
</reference>
<dbReference type="Proteomes" id="UP000076502">
    <property type="component" value="Unassembled WGS sequence"/>
</dbReference>
<dbReference type="PANTHER" id="PTHR23088:SF30">
    <property type="entry name" value="OMEGA-AMIDASE NIT2"/>
    <property type="match status" value="1"/>
</dbReference>
<feature type="region of interest" description="Disordered" evidence="9">
    <location>
        <begin position="313"/>
        <end position="454"/>
    </location>
</feature>
<comment type="catalytic activity">
    <reaction evidence="8">
        <text>2-oxosuccinamate + H2O = oxaloacetate + NH4(+)</text>
        <dbReference type="Rhea" id="RHEA:59412"/>
        <dbReference type="ChEBI" id="CHEBI:15377"/>
        <dbReference type="ChEBI" id="CHEBI:16452"/>
        <dbReference type="ChEBI" id="CHEBI:28938"/>
        <dbReference type="ChEBI" id="CHEBI:57735"/>
        <dbReference type="EC" id="3.5.1.3"/>
    </reaction>
    <physiologicalReaction direction="left-to-right" evidence="8">
        <dbReference type="Rhea" id="RHEA:59413"/>
    </physiologicalReaction>
</comment>
<dbReference type="Pfam" id="PF00795">
    <property type="entry name" value="CN_hydrolase"/>
    <property type="match status" value="1"/>
</dbReference>
<dbReference type="SMART" id="SM00443">
    <property type="entry name" value="G_patch"/>
    <property type="match status" value="1"/>
</dbReference>
<dbReference type="GO" id="GO:0003676">
    <property type="term" value="F:nucleic acid binding"/>
    <property type="evidence" value="ECO:0007669"/>
    <property type="project" value="InterPro"/>
</dbReference>
<evidence type="ECO:0000256" key="3">
    <source>
        <dbReference type="ARBA" id="ARBA00022801"/>
    </source>
</evidence>
<feature type="compositionally biased region" description="Basic and acidic residues" evidence="9">
    <location>
        <begin position="313"/>
        <end position="323"/>
    </location>
</feature>
<dbReference type="CDD" id="cd13152">
    <property type="entry name" value="KOW_GPKOW_A"/>
    <property type="match status" value="1"/>
</dbReference>
<evidence type="ECO:0000256" key="4">
    <source>
        <dbReference type="ARBA" id="ARBA00023242"/>
    </source>
</evidence>
<feature type="domain" description="G-patch" evidence="10">
    <location>
        <begin position="178"/>
        <end position="209"/>
    </location>
</feature>
<proteinExistence type="inferred from homology"/>
<dbReference type="EC" id="3.5.1.3" evidence="6"/>
<comment type="catalytic activity">
    <reaction evidence="5">
        <text>2-oxoglutaramate + H2O = 2-oxoglutarate + NH4(+)</text>
        <dbReference type="Rhea" id="RHEA:32963"/>
        <dbReference type="ChEBI" id="CHEBI:15377"/>
        <dbReference type="ChEBI" id="CHEBI:16769"/>
        <dbReference type="ChEBI" id="CHEBI:16810"/>
        <dbReference type="ChEBI" id="CHEBI:28938"/>
        <dbReference type="EC" id="3.5.1.3"/>
    </reaction>
    <physiologicalReaction direction="left-to-right" evidence="5">
        <dbReference type="Rhea" id="RHEA:32964"/>
    </physiologicalReaction>
</comment>
<evidence type="ECO:0000256" key="7">
    <source>
        <dbReference type="ARBA" id="ARBA00041576"/>
    </source>
</evidence>
<dbReference type="InterPro" id="IPR026822">
    <property type="entry name" value="Spp2/MOS2_G-patch"/>
</dbReference>
<evidence type="ECO:0000256" key="5">
    <source>
        <dbReference type="ARBA" id="ARBA00036637"/>
    </source>
</evidence>
<dbReference type="InterPro" id="IPR000467">
    <property type="entry name" value="G_patch_dom"/>
</dbReference>
<dbReference type="EMBL" id="KQ434772">
    <property type="protein sequence ID" value="KZC03855.1"/>
    <property type="molecule type" value="Genomic_DNA"/>
</dbReference>
<comment type="similarity">
    <text evidence="2">Belongs to the carbon-nitrogen hydrolase superfamily. NIT1/NIT2 family.</text>
</comment>
<dbReference type="PROSITE" id="PS50174">
    <property type="entry name" value="G_PATCH"/>
    <property type="match status" value="1"/>
</dbReference>
<evidence type="ECO:0000313" key="13">
    <source>
        <dbReference type="Proteomes" id="UP000076502"/>
    </source>
</evidence>
<evidence type="ECO:0000256" key="2">
    <source>
        <dbReference type="ARBA" id="ARBA00010613"/>
    </source>
</evidence>
<dbReference type="PANTHER" id="PTHR23088">
    <property type="entry name" value="NITRILASE-RELATED"/>
    <property type="match status" value="1"/>
</dbReference>
<dbReference type="Gene3D" id="3.60.110.10">
    <property type="entry name" value="Carbon-nitrogen hydrolase"/>
    <property type="match status" value="1"/>
</dbReference>
<feature type="compositionally biased region" description="Basic and acidic residues" evidence="9">
    <location>
        <begin position="341"/>
        <end position="388"/>
    </location>
</feature>
<feature type="domain" description="CN hydrolase" evidence="11">
    <location>
        <begin position="458"/>
        <end position="703"/>
    </location>
</feature>
<keyword evidence="13" id="KW-1185">Reference proteome</keyword>
<dbReference type="CDD" id="cd07572">
    <property type="entry name" value="nit"/>
    <property type="match status" value="1"/>
</dbReference>
<evidence type="ECO:0000256" key="6">
    <source>
        <dbReference type="ARBA" id="ARBA00039118"/>
    </source>
</evidence>
<evidence type="ECO:0000256" key="1">
    <source>
        <dbReference type="ARBA" id="ARBA00004123"/>
    </source>
</evidence>
<dbReference type="GO" id="GO:0006528">
    <property type="term" value="P:asparagine metabolic process"/>
    <property type="evidence" value="ECO:0007669"/>
    <property type="project" value="TreeGrafter"/>
</dbReference>
<dbReference type="AlphaFoldDB" id="A0A154NVZ0"/>
<dbReference type="SUPFAM" id="SSF56317">
    <property type="entry name" value="Carbon-nitrogen hydrolase"/>
    <property type="match status" value="1"/>
</dbReference>
<dbReference type="GO" id="GO:0005634">
    <property type="term" value="C:nucleus"/>
    <property type="evidence" value="ECO:0007669"/>
    <property type="project" value="UniProtKB-SubCell"/>
</dbReference>
<evidence type="ECO:0000313" key="12">
    <source>
        <dbReference type="EMBL" id="KZC03855.1"/>
    </source>
</evidence>
<evidence type="ECO:0000256" key="9">
    <source>
        <dbReference type="SAM" id="MobiDB-lite"/>
    </source>
</evidence>
<accession>A0A154NVZ0</accession>
<keyword evidence="3" id="KW-0378">Hydrolase</keyword>
<dbReference type="GO" id="GO:0050152">
    <property type="term" value="F:omega-amidase activity"/>
    <property type="evidence" value="ECO:0007669"/>
    <property type="project" value="UniProtKB-EC"/>
</dbReference>
<dbReference type="InterPro" id="IPR045254">
    <property type="entry name" value="Nit1/2_C-N_Hydrolase"/>
</dbReference>
<evidence type="ECO:0000256" key="8">
    <source>
        <dbReference type="ARBA" id="ARBA00048745"/>
    </source>
</evidence>
<dbReference type="InterPro" id="IPR003010">
    <property type="entry name" value="C-N_Hydrolase"/>
</dbReference>
<sequence>MAEEGKKISFAFAKSIKKPVLKNTLPQETKKVDYIECLDEKGIKVIGKEEKKDEPLVIPLLGSKTWHDRIVNKIDADIFEPKAIKEEVTEIKQEVNAELTNGNALAKDNSRKKLEATNDNEKKVVTLEEQAAKEIIQDLKSTEEQQSETKTLTLPLLEEQALRGQEQSTLEDYEKIPVDAFGLAMLRGMGWQPGKGIGKNEKVVSAAIPELRPKGMGLGADKVALQKPNTNTKKEDAELKLEKGTFVKIIAGKQCNNYGQIEGFDDDAGRLIIKLALGGNIISVNEFVVQPVTKAEYSKNAKVLNATKYEEYKNKESNEESNKTVKKKRSSSSECFESSDNEDRNIIDEKRKKGTKHDKNKDIRTDDTKSKSRKRYSDSNSDRDSDFGKRRRKERSKSSSSDSYKSKKSKKSKKHKRRDSSSERSSKKHKKKDKERERARDRKSRDYTDKRKHKKRAFRMALVQLAVGENKSTNVARAVSFIERAKQQQANIVVLPECFNSPYGTSYFAKYAESIPGGETSVALSEAAKKNNVYVIGGTIPEKEADKLYNTCTVWAPDGTLIAKHRKMHLFDIDIKGKMTFRESDSLSPGTSLTMFEAMDCKIGVGICYDIRFEEMARLYRNKGCQMLIYPAAFNMTTGPLHWSLLQRSRANDNQLYVACVSPARGSPPGYVAWGHTQLTNPWGEILHELDATEDMVVADIDLKIVDEVRSQIPTFSQRRTDLYDTIWKKD</sequence>
<dbReference type="PROSITE" id="PS50263">
    <property type="entry name" value="CN_HYDROLASE"/>
    <property type="match status" value="1"/>
</dbReference>
<dbReference type="FunFam" id="3.60.110.10:FF:000002">
    <property type="entry name" value="Nitrilase family member 2"/>
    <property type="match status" value="1"/>
</dbReference>